<sequence>MDSANATVVYLLEYMGPRIGEALVLRCGDVDLSRNQLNVLRAQSVNANLHLAETVPKGNRTRFIPIPSQLLPMVKTLLEGPDTKNYRLFGPRGDRQTIINWRNCIWASALREAGMQDI</sequence>
<dbReference type="EMBL" id="WKKW01000005">
    <property type="protein sequence ID" value="MSD91537.1"/>
    <property type="molecule type" value="Genomic_DNA"/>
</dbReference>
<comment type="caution">
    <text evidence="3">The sequence shown here is derived from an EMBL/GenBank/DDBJ whole genome shotgun (WGS) entry which is preliminary data.</text>
</comment>
<dbReference type="InterPro" id="IPR013762">
    <property type="entry name" value="Integrase-like_cat_sf"/>
</dbReference>
<gene>
    <name evidence="3" type="ORF">GKC41_07745</name>
</gene>
<dbReference type="GO" id="GO:0003677">
    <property type="term" value="F:DNA binding"/>
    <property type="evidence" value="ECO:0007669"/>
    <property type="project" value="InterPro"/>
</dbReference>
<evidence type="ECO:0000313" key="4">
    <source>
        <dbReference type="Proteomes" id="UP000436357"/>
    </source>
</evidence>
<keyword evidence="1" id="KW-0233">DNA recombination</keyword>
<dbReference type="InterPro" id="IPR002104">
    <property type="entry name" value="Integrase_catalytic"/>
</dbReference>
<dbReference type="GO" id="GO:0015074">
    <property type="term" value="P:DNA integration"/>
    <property type="evidence" value="ECO:0007669"/>
    <property type="project" value="InterPro"/>
</dbReference>
<dbReference type="OrthoDB" id="1822491at2"/>
<accession>A0A6N7TXC9</accession>
<dbReference type="InterPro" id="IPR011010">
    <property type="entry name" value="DNA_brk_join_enz"/>
</dbReference>
<evidence type="ECO:0000256" key="1">
    <source>
        <dbReference type="ARBA" id="ARBA00023172"/>
    </source>
</evidence>
<dbReference type="PROSITE" id="PS51898">
    <property type="entry name" value="TYR_RECOMBINASE"/>
    <property type="match status" value="1"/>
</dbReference>
<name>A0A6N7TXC9_9BIFI</name>
<dbReference type="GO" id="GO:0006310">
    <property type="term" value="P:DNA recombination"/>
    <property type="evidence" value="ECO:0007669"/>
    <property type="project" value="UniProtKB-KW"/>
</dbReference>
<reference evidence="3 4" key="1">
    <citation type="submission" date="2019-11" db="EMBL/GenBank/DDBJ databases">
        <title>Draft Genome Sequence of Plant Growth-Promoting Rhizosphere-Associated Bacteria.</title>
        <authorList>
            <person name="Vasilyev I.Y."/>
            <person name="Radchenko V."/>
            <person name="Ilnitskaya E.V."/>
        </authorList>
    </citation>
    <scope>NUCLEOTIDE SEQUENCE [LARGE SCALE GENOMIC DNA]</scope>
    <source>
        <strain evidence="3 4">VRA_9sq_n</strain>
    </source>
</reference>
<dbReference type="AlphaFoldDB" id="A0A6N7TXC9"/>
<evidence type="ECO:0000313" key="3">
    <source>
        <dbReference type="EMBL" id="MSD91537.1"/>
    </source>
</evidence>
<dbReference type="SUPFAM" id="SSF56349">
    <property type="entry name" value="DNA breaking-rejoining enzymes"/>
    <property type="match status" value="1"/>
</dbReference>
<dbReference type="Gene3D" id="1.10.443.10">
    <property type="entry name" value="Intergrase catalytic core"/>
    <property type="match status" value="1"/>
</dbReference>
<dbReference type="Proteomes" id="UP000436357">
    <property type="component" value="Unassembled WGS sequence"/>
</dbReference>
<feature type="domain" description="Tyr recombinase" evidence="2">
    <location>
        <begin position="1"/>
        <end position="118"/>
    </location>
</feature>
<organism evidence="3 4">
    <name type="scientific">Bifidobacterium asteroides</name>
    <dbReference type="NCBI Taxonomy" id="1684"/>
    <lineage>
        <taxon>Bacteria</taxon>
        <taxon>Bacillati</taxon>
        <taxon>Actinomycetota</taxon>
        <taxon>Actinomycetes</taxon>
        <taxon>Bifidobacteriales</taxon>
        <taxon>Bifidobacteriaceae</taxon>
        <taxon>Bifidobacterium</taxon>
    </lineage>
</organism>
<proteinExistence type="predicted"/>
<evidence type="ECO:0000259" key="2">
    <source>
        <dbReference type="PROSITE" id="PS51898"/>
    </source>
</evidence>
<protein>
    <submittedName>
        <fullName evidence="3">Tyrosine-type recombinase/integrase</fullName>
    </submittedName>
</protein>